<keyword evidence="1" id="KW-0998">Cell outer membrane</keyword>
<organism evidence="3 4">
    <name type="scientific">Polaribacter filamentus</name>
    <dbReference type="NCBI Taxonomy" id="53483"/>
    <lineage>
        <taxon>Bacteria</taxon>
        <taxon>Pseudomonadati</taxon>
        <taxon>Bacteroidota</taxon>
        <taxon>Flavobacteriia</taxon>
        <taxon>Flavobacteriales</taxon>
        <taxon>Flavobacteriaceae</taxon>
    </lineage>
</organism>
<dbReference type="Gene3D" id="2.60.40.1120">
    <property type="entry name" value="Carboxypeptidase-like, regulatory domain"/>
    <property type="match status" value="1"/>
</dbReference>
<name>A0A2S7KYJ1_9FLAO</name>
<dbReference type="FunFam" id="2.170.130.10:FF:000003">
    <property type="entry name" value="SusC/RagA family TonB-linked outer membrane protein"/>
    <property type="match status" value="1"/>
</dbReference>
<reference evidence="3 4" key="1">
    <citation type="submission" date="2016-11" db="EMBL/GenBank/DDBJ databases">
        <title>Trade-off between light-utilization and light-protection in marine flavobacteria.</title>
        <authorList>
            <person name="Kumagai Y."/>
        </authorList>
    </citation>
    <scope>NUCLEOTIDE SEQUENCE [LARGE SCALE GENOMIC DNA]</scope>
    <source>
        <strain evidence="3 4">ATCC 700397</strain>
    </source>
</reference>
<dbReference type="GO" id="GO:0009279">
    <property type="term" value="C:cell outer membrane"/>
    <property type="evidence" value="ECO:0007669"/>
    <property type="project" value="UniProtKB-SubCell"/>
</dbReference>
<dbReference type="NCBIfam" id="TIGR04057">
    <property type="entry name" value="SusC_RagA_signa"/>
    <property type="match status" value="1"/>
</dbReference>
<dbReference type="Pfam" id="PF13715">
    <property type="entry name" value="CarbopepD_reg_2"/>
    <property type="match status" value="1"/>
</dbReference>
<keyword evidence="4" id="KW-1185">Reference proteome</keyword>
<evidence type="ECO:0000313" key="4">
    <source>
        <dbReference type="Proteomes" id="UP000239522"/>
    </source>
</evidence>
<feature type="domain" description="TonB-dependent receptor plug" evidence="2">
    <location>
        <begin position="100"/>
        <end position="215"/>
    </location>
</feature>
<proteinExistence type="inferred from homology"/>
<evidence type="ECO:0000313" key="3">
    <source>
        <dbReference type="EMBL" id="PQB07725.1"/>
    </source>
</evidence>
<dbReference type="InterPro" id="IPR037066">
    <property type="entry name" value="Plug_dom_sf"/>
</dbReference>
<dbReference type="InterPro" id="IPR023997">
    <property type="entry name" value="TonB-dep_OMP_SusC/RagA_CS"/>
</dbReference>
<dbReference type="InterPro" id="IPR039426">
    <property type="entry name" value="TonB-dep_rcpt-like"/>
</dbReference>
<evidence type="ECO:0000259" key="2">
    <source>
        <dbReference type="Pfam" id="PF07715"/>
    </source>
</evidence>
<dbReference type="Pfam" id="PF07715">
    <property type="entry name" value="Plug"/>
    <property type="match status" value="1"/>
</dbReference>
<evidence type="ECO:0000256" key="1">
    <source>
        <dbReference type="PROSITE-ProRule" id="PRU01360"/>
    </source>
</evidence>
<dbReference type="AlphaFoldDB" id="A0A2S7KYJ1"/>
<gene>
    <name evidence="3" type="ORF">BST83_11575</name>
</gene>
<sequence length="1062" mass="118424">MHDVLGQDRYVTGQVVDESNIPLPGVTVAVKGTQRGAQTDFDGIYVLPLKESDVTLELSYLGYKRQEVEIGTRTEINIAMEPDVEALGEIVVVGYGTQKKESVVGAIGVIKGDDLTVQGNISNLTDALTGQIPGLSVLSVSGMPGADSQTPSKFSKQSEILIRGKTTWNNSGPLILVDGVERDMNNIDVSEVESISVLKDASATAVFGVKGGNGVILITTKRGKAGKSKFSIQAEMSFETPSDQIETVNVPESATARNIALERTRRFNQGLFNEIYLSDEEIGYYRDGTYPYAYQNINWQDLLYKDFAQSYRVNATASGGSEKVQYFASASYNHVGDLLKTEDVGQGYVPAYSYDRINVRSNFDFQLSKSTKLAANFNGIYGVTTSPPPNAREGLFSGTSQYSGDSPILQYEDGVYGTRDARFRTSNPYFELNFNGVESNPVTTINMDYVLTQELEVITKGLQFTGRLAYDNTFRTRGKEVNDSGNTTKIIGKDYYLLGGSYDFDLGEYTVLEDGRTVSDFTAFEDPANAGVAGFGFIKEPNTYDAETVRGGSFIGQAQRNLYYEAALRYNRSFDKHSFTGLAMFSRQFRERGSNFPEKREDWVGRVTYDFDSKYFIEVNGSYNGSEKFGPGFRFDFFSSGAVGWMISEENFLKDVDWLDRLKVRYSYGTVGNDRVDTGSTWPYLTLYEFWGWGGNNLDEGYYGYPDGYTVNDPNRRYEEGNPGNPNLRWEIAVKQNLGFDFAAFNNKLNLTVELFKEEREDMLLGANERQNTVPPLFGRPAPAANVGRAKSHGAEVLITYRNTINNELNYWVSANWAVARSEVIFRESTELTLPHQRPEGFPIDQTFSPLRAGFINSWDDLYSYTGGPNDVANENILPGDIALIDFNSDGRYDGAYDNPAYGYPTYPQNNFGFSFGGDFKGFDLTILFAGAYNATRRVQPSVFLADNLFLPDFLIGETWSPEYNNSNPGFPALSLDSKLYTPTGEFHEKDGSFIRLQSAQIGYSLPQKWVKPLGMSNFKFYVNGRNLFLITNMPDDGVGLDRPGKNYPTRRQVNIGLNAQF</sequence>
<comment type="similarity">
    <text evidence="1">Belongs to the TonB-dependent receptor family.</text>
</comment>
<comment type="subcellular location">
    <subcellularLocation>
        <location evidence="1">Cell outer membrane</location>
        <topology evidence="1">Multi-pass membrane protein</topology>
    </subcellularLocation>
</comment>
<dbReference type="PROSITE" id="PS52016">
    <property type="entry name" value="TONB_DEPENDENT_REC_3"/>
    <property type="match status" value="1"/>
</dbReference>
<keyword evidence="1" id="KW-1134">Transmembrane beta strand</keyword>
<comment type="caution">
    <text evidence="3">The sequence shown here is derived from an EMBL/GenBank/DDBJ whole genome shotgun (WGS) entry which is preliminary data.</text>
</comment>
<protein>
    <recommendedName>
        <fullName evidence="2">TonB-dependent receptor plug domain-containing protein</fullName>
    </recommendedName>
</protein>
<keyword evidence="1" id="KW-0813">Transport</keyword>
<dbReference type="NCBIfam" id="TIGR04056">
    <property type="entry name" value="OMP_RagA_SusC"/>
    <property type="match status" value="1"/>
</dbReference>
<dbReference type="InterPro" id="IPR023996">
    <property type="entry name" value="TonB-dep_OMP_SusC/RagA"/>
</dbReference>
<dbReference type="EMBL" id="MQUA01000013">
    <property type="protein sequence ID" value="PQB07725.1"/>
    <property type="molecule type" value="Genomic_DNA"/>
</dbReference>
<accession>A0A2S7KYJ1</accession>
<dbReference type="Proteomes" id="UP000239522">
    <property type="component" value="Unassembled WGS sequence"/>
</dbReference>
<dbReference type="InterPro" id="IPR012910">
    <property type="entry name" value="Plug_dom"/>
</dbReference>
<keyword evidence="1" id="KW-0472">Membrane</keyword>
<dbReference type="Gene3D" id="2.170.130.10">
    <property type="entry name" value="TonB-dependent receptor, plug domain"/>
    <property type="match status" value="1"/>
</dbReference>
<keyword evidence="1" id="KW-0812">Transmembrane</keyword>
<dbReference type="InterPro" id="IPR008969">
    <property type="entry name" value="CarboxyPept-like_regulatory"/>
</dbReference>
<dbReference type="SUPFAM" id="SSF56935">
    <property type="entry name" value="Porins"/>
    <property type="match status" value="1"/>
</dbReference>
<dbReference type="SUPFAM" id="SSF49464">
    <property type="entry name" value="Carboxypeptidase regulatory domain-like"/>
    <property type="match status" value="1"/>
</dbReference>